<keyword evidence="9" id="KW-1185">Reference proteome</keyword>
<dbReference type="InterPro" id="IPR052357">
    <property type="entry name" value="Orn_Lys_Arg_decarboxylase-I"/>
</dbReference>
<evidence type="ECO:0000256" key="4">
    <source>
        <dbReference type="ARBA" id="ARBA00022898"/>
    </source>
</evidence>
<protein>
    <submittedName>
        <fullName evidence="8">Aminotransferase class I/II-fold pyridoxal phosphate-dependent enzyme</fullName>
    </submittedName>
</protein>
<dbReference type="CDD" id="cd00615">
    <property type="entry name" value="Orn_deC_like"/>
    <property type="match status" value="1"/>
</dbReference>
<dbReference type="PANTHER" id="PTHR43277">
    <property type="entry name" value="ARGININE DECARBOXYLASE"/>
    <property type="match status" value="1"/>
</dbReference>
<comment type="caution">
    <text evidence="8">The sequence shown here is derived from an EMBL/GenBank/DDBJ whole genome shotgun (WGS) entry which is preliminary data.</text>
</comment>
<dbReference type="InterPro" id="IPR008286">
    <property type="entry name" value="Prn/Lys/Arg_de-COase_C"/>
</dbReference>
<dbReference type="InterPro" id="IPR015421">
    <property type="entry name" value="PyrdxlP-dep_Trfase_major"/>
</dbReference>
<dbReference type="SUPFAM" id="SSF53383">
    <property type="entry name" value="PLP-dependent transferases"/>
    <property type="match status" value="1"/>
</dbReference>
<dbReference type="SUPFAM" id="SSF55904">
    <property type="entry name" value="Ornithine decarboxylase C-terminal domain"/>
    <property type="match status" value="1"/>
</dbReference>
<accession>A0ABR9QDS0</accession>
<keyword evidence="5" id="KW-0456">Lyase</keyword>
<feature type="domain" description="Orn/Lys/Arg decarboxylase C-terminal" evidence="7">
    <location>
        <begin position="400"/>
        <end position="457"/>
    </location>
</feature>
<reference evidence="8 9" key="1">
    <citation type="submission" date="2020-10" db="EMBL/GenBank/DDBJ databases">
        <title>Bacillus sp. HD4P25, an endophyte from a halophyte.</title>
        <authorList>
            <person name="Sun J.-Q."/>
        </authorList>
    </citation>
    <scope>NUCLEOTIDE SEQUENCE [LARGE SCALE GENOMIC DNA]</scope>
    <source>
        <strain evidence="8 9">YIM 93174</strain>
    </source>
</reference>
<evidence type="ECO:0000313" key="9">
    <source>
        <dbReference type="Proteomes" id="UP001516662"/>
    </source>
</evidence>
<dbReference type="Gene3D" id="3.40.640.10">
    <property type="entry name" value="Type I PLP-dependent aspartate aminotransferase-like (Major domain)"/>
    <property type="match status" value="1"/>
</dbReference>
<evidence type="ECO:0000256" key="3">
    <source>
        <dbReference type="ARBA" id="ARBA00022793"/>
    </source>
</evidence>
<dbReference type="Proteomes" id="UP001516662">
    <property type="component" value="Unassembled WGS sequence"/>
</dbReference>
<dbReference type="GO" id="GO:0008483">
    <property type="term" value="F:transaminase activity"/>
    <property type="evidence" value="ECO:0007669"/>
    <property type="project" value="UniProtKB-KW"/>
</dbReference>
<dbReference type="PANTHER" id="PTHR43277:SF3">
    <property type="entry name" value="DECARBOXYLASE, PUTATIVE-RELATED"/>
    <property type="match status" value="1"/>
</dbReference>
<feature type="domain" description="Orn/Lys/Arg decarboxylases family 1 pyridoxal-P attachment site" evidence="6">
    <location>
        <begin position="6"/>
        <end position="330"/>
    </location>
</feature>
<dbReference type="InterPro" id="IPR015424">
    <property type="entry name" value="PyrdxlP-dep_Trfase"/>
</dbReference>
<comment type="cofactor">
    <cofactor evidence="1">
        <name>pyridoxal 5'-phosphate</name>
        <dbReference type="ChEBI" id="CHEBI:597326"/>
    </cofactor>
</comment>
<keyword evidence="8" id="KW-0808">Transferase</keyword>
<dbReference type="InterPro" id="IPR000310">
    <property type="entry name" value="Orn/Lys/Arg_deCO2ase_major_dom"/>
</dbReference>
<keyword evidence="8" id="KW-0032">Aminotransferase</keyword>
<evidence type="ECO:0000259" key="7">
    <source>
        <dbReference type="Pfam" id="PF03711"/>
    </source>
</evidence>
<dbReference type="Pfam" id="PF01276">
    <property type="entry name" value="OKR_DC_1"/>
    <property type="match status" value="1"/>
</dbReference>
<name>A0ABR9QDS0_9BACI</name>
<evidence type="ECO:0000256" key="2">
    <source>
        <dbReference type="ARBA" id="ARBA00010671"/>
    </source>
</evidence>
<dbReference type="EMBL" id="JADCLJ010000005">
    <property type="protein sequence ID" value="MBE4906642.1"/>
    <property type="molecule type" value="Genomic_DNA"/>
</dbReference>
<dbReference type="Gene3D" id="3.90.105.10">
    <property type="entry name" value="Molybdopterin biosynthesis moea protein, domain 2"/>
    <property type="match status" value="1"/>
</dbReference>
<keyword evidence="3" id="KW-0210">Decarboxylase</keyword>
<gene>
    <name evidence="8" type="ORF">IMZ08_01050</name>
</gene>
<dbReference type="Pfam" id="PF03711">
    <property type="entry name" value="OKR_DC_1_C"/>
    <property type="match status" value="1"/>
</dbReference>
<keyword evidence="4" id="KW-0663">Pyridoxal phosphate</keyword>
<dbReference type="RefSeq" id="WP_193534145.1">
    <property type="nucleotide sequence ID" value="NZ_JADCLJ010000005.1"/>
</dbReference>
<organism evidence="8 9">
    <name type="scientific">Litchfieldia luteola</name>
    <dbReference type="NCBI Taxonomy" id="682179"/>
    <lineage>
        <taxon>Bacteria</taxon>
        <taxon>Bacillati</taxon>
        <taxon>Bacillota</taxon>
        <taxon>Bacilli</taxon>
        <taxon>Bacillales</taxon>
        <taxon>Bacillaceae</taxon>
        <taxon>Litchfieldia</taxon>
    </lineage>
</organism>
<evidence type="ECO:0000256" key="5">
    <source>
        <dbReference type="ARBA" id="ARBA00023239"/>
    </source>
</evidence>
<evidence type="ECO:0000313" key="8">
    <source>
        <dbReference type="EMBL" id="MBE4906642.1"/>
    </source>
</evidence>
<proteinExistence type="inferred from homology"/>
<evidence type="ECO:0000259" key="6">
    <source>
        <dbReference type="Pfam" id="PF01276"/>
    </source>
</evidence>
<comment type="similarity">
    <text evidence="2">Belongs to the Orn/Lys/Arg decarboxylase class-I family.</text>
</comment>
<evidence type="ECO:0000256" key="1">
    <source>
        <dbReference type="ARBA" id="ARBA00001933"/>
    </source>
</evidence>
<dbReference type="InterPro" id="IPR036633">
    <property type="entry name" value="Prn/Lys/Arg_de-COase_C_sf"/>
</dbReference>
<sequence>MDQRQTPLYTALVKHLHMNSISYHVPGHKSGRVFPKDARSVYENLLKIDVTELSGLDDLHDPEGPIMEAQQLTAGLYGVRNTFFLVNGSTVGNLSMILAACNAGDTVLVQRNSHKSIMNGIQLAGITPVFLTPEYDMEMKVVSGVSEETIRKAFNRYPNIKAIILTNPNYYGMSSNLSAIVKLAHKNGTSVLVDEAHGAHFIHEGFPTSAIDYGADIVVHSAHKTLPAMTMGSYLHFNSDLVDIKKLKLYLQMLQSSSPSYPIMASLDIARSYLASFDKQDIDRIREQVTAFKKELNQIKGIRVVESSNPLLSQDLLKVTIQSNCSWSGYELQKIFEQKGIFTELADPYNVLFVLPLTTKLESEDTIARIKEALQNKVEEQLTINNTYLYFEPFTELAIGYEEQNKYRQIKIPIDKACGYISAEMVTPYPPGIPLLMVGEEISKEHIGLLLKYKNSGARFQGSVAIKEDSLIVFDKK</sequence>